<comment type="similarity">
    <text evidence="3 15">Belongs to the anthranilate synthase component I family.</text>
</comment>
<keyword evidence="19" id="KW-1185">Reference proteome</keyword>
<comment type="pathway">
    <text evidence="2 15">Amino-acid biosynthesis; L-tryptophan biosynthesis; L-tryptophan from chorismate: step 1/5.</text>
</comment>
<keyword evidence="12 15" id="KW-0456">Lyase</keyword>
<dbReference type="Pfam" id="PF00425">
    <property type="entry name" value="Chorismate_bind"/>
    <property type="match status" value="1"/>
</dbReference>
<keyword evidence="10 15" id="KW-0460">Magnesium</keyword>
<keyword evidence="11 15" id="KW-0057">Aromatic amino acid biosynthesis</keyword>
<dbReference type="PRINTS" id="PR00095">
    <property type="entry name" value="ANTSNTHASEI"/>
</dbReference>
<reference evidence="18" key="1">
    <citation type="submission" date="2021-03" db="EMBL/GenBank/DDBJ databases">
        <title>Acanthopleuribacteraceae sp. M133.</title>
        <authorList>
            <person name="Wang G."/>
        </authorList>
    </citation>
    <scope>NUCLEOTIDE SEQUENCE</scope>
    <source>
        <strain evidence="18">M133</strain>
    </source>
</reference>
<dbReference type="InterPro" id="IPR019999">
    <property type="entry name" value="Anth_synth_I-like"/>
</dbReference>
<dbReference type="SUPFAM" id="SSF56322">
    <property type="entry name" value="ADC synthase"/>
    <property type="match status" value="1"/>
</dbReference>
<evidence type="ECO:0000256" key="11">
    <source>
        <dbReference type="ARBA" id="ARBA00023141"/>
    </source>
</evidence>
<dbReference type="Pfam" id="PF04715">
    <property type="entry name" value="Anth_synt_I_N"/>
    <property type="match status" value="1"/>
</dbReference>
<comment type="cofactor">
    <cofactor evidence="1 15">
        <name>Mg(2+)</name>
        <dbReference type="ChEBI" id="CHEBI:18420"/>
    </cofactor>
</comment>
<dbReference type="GO" id="GO:0004049">
    <property type="term" value="F:anthranilate synthase activity"/>
    <property type="evidence" value="ECO:0007669"/>
    <property type="project" value="UniProtKB-EC"/>
</dbReference>
<dbReference type="Gene3D" id="3.60.120.10">
    <property type="entry name" value="Anthranilate synthase"/>
    <property type="match status" value="1"/>
</dbReference>
<sequence>MSQTQVQLPADCRMVSVSAKFRMDCETPVSLYLKLAYEKSDGFILESVEHGQHSGRYSFIGWDPLLKISYAAPHFKVCGIVDVATDTDEPLAAIKTLMERIVMVDEQDIPNARGGLVGHFGYESIRLIEDIGPRKPDAAPWIYLMMPKFLLIFDHLNHVVTLICHQVVAGDERAARNLAHVQLQEALTKIKVFSVANDAMPVTTEGVDWSKWQSNITDEAFRAMVQTAKGYILEGDIFQVVLSRAIRRDFPADPFAIYRVLRQINPSPYMFYLKQEGRVIVGGSPESLVTLDQGLLTTKPIAGTRPRGSDLESDLALEKDLLADQKEIAEHVMLVDLGRNDLGRISESGSVSVPRFMQIERYSHVMHIVSIVQARLKAGLHAVDAMMSVFPAGTLSGAPKIRAMQIINEMEPESRGIYGGAIGFLDFNGNVDSCIAIRTATVENGIVRVQAGAGIVADSDPQKEFEETTHKMMSVVTAVETAIRQSMLHL</sequence>
<evidence type="ECO:0000256" key="5">
    <source>
        <dbReference type="ARBA" id="ARBA00012266"/>
    </source>
</evidence>
<evidence type="ECO:0000256" key="12">
    <source>
        <dbReference type="ARBA" id="ARBA00023239"/>
    </source>
</evidence>
<dbReference type="Proteomes" id="UP000663929">
    <property type="component" value="Chromosome"/>
</dbReference>
<dbReference type="InterPro" id="IPR015890">
    <property type="entry name" value="Chorismate_C"/>
</dbReference>
<protein>
    <recommendedName>
        <fullName evidence="6 15">Anthranilate synthase component 1</fullName>
        <ecNumber evidence="5 15">4.1.3.27</ecNumber>
    </recommendedName>
</protein>
<name>A0A8A4TSL0_SULCO</name>
<dbReference type="PANTHER" id="PTHR11236:SF48">
    <property type="entry name" value="ISOCHORISMATE SYNTHASE MENF"/>
    <property type="match status" value="1"/>
</dbReference>
<organism evidence="18 19">
    <name type="scientific">Sulfidibacter corallicola</name>
    <dbReference type="NCBI Taxonomy" id="2818388"/>
    <lineage>
        <taxon>Bacteria</taxon>
        <taxon>Pseudomonadati</taxon>
        <taxon>Acidobacteriota</taxon>
        <taxon>Holophagae</taxon>
        <taxon>Acanthopleuribacterales</taxon>
        <taxon>Acanthopleuribacteraceae</taxon>
        <taxon>Sulfidibacter</taxon>
    </lineage>
</organism>
<evidence type="ECO:0000256" key="9">
    <source>
        <dbReference type="ARBA" id="ARBA00022822"/>
    </source>
</evidence>
<evidence type="ECO:0000256" key="1">
    <source>
        <dbReference type="ARBA" id="ARBA00001946"/>
    </source>
</evidence>
<dbReference type="NCBIfam" id="TIGR00564">
    <property type="entry name" value="trpE_most"/>
    <property type="match status" value="1"/>
</dbReference>
<accession>A0A8A4TSL0</accession>
<dbReference type="InterPro" id="IPR005801">
    <property type="entry name" value="ADC_synthase"/>
</dbReference>
<dbReference type="RefSeq" id="WP_237383048.1">
    <property type="nucleotide sequence ID" value="NZ_CP071793.1"/>
</dbReference>
<evidence type="ECO:0000256" key="4">
    <source>
        <dbReference type="ARBA" id="ARBA00011575"/>
    </source>
</evidence>
<evidence type="ECO:0000256" key="14">
    <source>
        <dbReference type="ARBA" id="ARBA00047683"/>
    </source>
</evidence>
<evidence type="ECO:0000256" key="13">
    <source>
        <dbReference type="ARBA" id="ARBA00025634"/>
    </source>
</evidence>
<evidence type="ECO:0000256" key="2">
    <source>
        <dbReference type="ARBA" id="ARBA00004873"/>
    </source>
</evidence>
<proteinExistence type="inferred from homology"/>
<comment type="subunit">
    <text evidence="4 15">Heterotetramer consisting of two non-identical subunits: a beta subunit (TrpG) and a large alpha subunit (TrpE).</text>
</comment>
<dbReference type="InterPro" id="IPR006805">
    <property type="entry name" value="Anth_synth_I_N"/>
</dbReference>
<dbReference type="PANTHER" id="PTHR11236">
    <property type="entry name" value="AMINOBENZOATE/ANTHRANILATE SYNTHASE"/>
    <property type="match status" value="1"/>
</dbReference>
<feature type="domain" description="Anthranilate synthase component I N-terminal" evidence="17">
    <location>
        <begin position="25"/>
        <end position="162"/>
    </location>
</feature>
<evidence type="ECO:0000259" key="17">
    <source>
        <dbReference type="Pfam" id="PF04715"/>
    </source>
</evidence>
<evidence type="ECO:0000256" key="7">
    <source>
        <dbReference type="ARBA" id="ARBA00022605"/>
    </source>
</evidence>
<keyword evidence="9 15" id="KW-0822">Tryptophan biosynthesis</keyword>
<gene>
    <name evidence="15 18" type="primary">trpE</name>
    <name evidence="18" type="ORF">J3U87_10820</name>
</gene>
<evidence type="ECO:0000256" key="10">
    <source>
        <dbReference type="ARBA" id="ARBA00022842"/>
    </source>
</evidence>
<keyword evidence="7 15" id="KW-0028">Amino-acid biosynthesis</keyword>
<comment type="function">
    <text evidence="13 15">Part of a heterotetrameric complex that catalyzes the two-step biosynthesis of anthranilate, an intermediate in the biosynthesis of L-tryptophan. In the first step, the glutamine-binding beta subunit (TrpG) of anthranilate synthase (AS) provides the glutamine amidotransferase activity which generates ammonia as a substrate that, along with chorismate, is used in the second step, catalyzed by the large alpha subunit of AS (TrpE) to produce anthranilate. In the absence of TrpG, TrpE can synthesize anthranilate directly from chorismate and high concentrations of ammonia.</text>
</comment>
<evidence type="ECO:0000313" key="18">
    <source>
        <dbReference type="EMBL" id="QTD52949.1"/>
    </source>
</evidence>
<evidence type="ECO:0000256" key="8">
    <source>
        <dbReference type="ARBA" id="ARBA00022723"/>
    </source>
</evidence>
<feature type="domain" description="Chorismate-utilising enzyme C-terminal" evidence="16">
    <location>
        <begin position="218"/>
        <end position="471"/>
    </location>
</feature>
<keyword evidence="8 15" id="KW-0479">Metal-binding</keyword>
<dbReference type="InterPro" id="IPR005256">
    <property type="entry name" value="Anth_synth_I_PabB"/>
</dbReference>
<dbReference type="GO" id="GO:0000162">
    <property type="term" value="P:L-tryptophan biosynthetic process"/>
    <property type="evidence" value="ECO:0007669"/>
    <property type="project" value="UniProtKB-UniPathway"/>
</dbReference>
<evidence type="ECO:0000313" key="19">
    <source>
        <dbReference type="Proteomes" id="UP000663929"/>
    </source>
</evidence>
<evidence type="ECO:0000256" key="15">
    <source>
        <dbReference type="RuleBase" id="RU364045"/>
    </source>
</evidence>
<dbReference type="EC" id="4.1.3.27" evidence="5 15"/>
<evidence type="ECO:0000256" key="3">
    <source>
        <dbReference type="ARBA" id="ARBA00009562"/>
    </source>
</evidence>
<dbReference type="GO" id="GO:0046872">
    <property type="term" value="F:metal ion binding"/>
    <property type="evidence" value="ECO:0007669"/>
    <property type="project" value="UniProtKB-KW"/>
</dbReference>
<comment type="catalytic activity">
    <reaction evidence="14 15">
        <text>chorismate + L-glutamine = anthranilate + pyruvate + L-glutamate + H(+)</text>
        <dbReference type="Rhea" id="RHEA:21732"/>
        <dbReference type="ChEBI" id="CHEBI:15361"/>
        <dbReference type="ChEBI" id="CHEBI:15378"/>
        <dbReference type="ChEBI" id="CHEBI:16567"/>
        <dbReference type="ChEBI" id="CHEBI:29748"/>
        <dbReference type="ChEBI" id="CHEBI:29985"/>
        <dbReference type="ChEBI" id="CHEBI:58359"/>
        <dbReference type="EC" id="4.1.3.27"/>
    </reaction>
</comment>
<dbReference type="EMBL" id="CP071793">
    <property type="protein sequence ID" value="QTD52949.1"/>
    <property type="molecule type" value="Genomic_DNA"/>
</dbReference>
<dbReference type="AlphaFoldDB" id="A0A8A4TSL0"/>
<dbReference type="KEGG" id="scor:J3U87_10820"/>
<evidence type="ECO:0000259" key="16">
    <source>
        <dbReference type="Pfam" id="PF00425"/>
    </source>
</evidence>
<dbReference type="UniPathway" id="UPA00035">
    <property type="reaction ID" value="UER00040"/>
</dbReference>
<evidence type="ECO:0000256" key="6">
    <source>
        <dbReference type="ARBA" id="ARBA00020653"/>
    </source>
</evidence>